<keyword evidence="1" id="KW-1133">Transmembrane helix</keyword>
<keyword evidence="3" id="KW-1185">Reference proteome</keyword>
<sequence length="183" mass="20121">MLHSINVTNPVVETQPYGIIAVNIFNTFYFLKGSKLSKVKSSTEILLICFGKILEVLMSNGSEPNKSVPLINVLLLWTALLFVVVVVENNCCPNDFDGSKPNKSLLIFLLPPPPLLVVLWPSVFDSSARGSKSLSESELSNSSSIFWLFDFVVICEGRFARGGTIGKNVDEVFDGIVLHVDDK</sequence>
<keyword evidence="1" id="KW-0472">Membrane</keyword>
<feature type="transmembrane region" description="Helical" evidence="1">
    <location>
        <begin position="67"/>
        <end position="85"/>
    </location>
</feature>
<proteinExistence type="predicted"/>
<evidence type="ECO:0000256" key="1">
    <source>
        <dbReference type="SAM" id="Phobius"/>
    </source>
</evidence>
<keyword evidence="1" id="KW-0812">Transmembrane</keyword>
<reference evidence="2" key="2">
    <citation type="submission" date="2020-05" db="UniProtKB">
        <authorList>
            <consortium name="EnsemblMetazoa"/>
        </authorList>
    </citation>
    <scope>IDENTIFICATION</scope>
    <source>
        <strain evidence="2">IAEA</strain>
    </source>
</reference>
<dbReference type="VEuPathDB" id="VectorBase:GPAI009292"/>
<dbReference type="AlphaFoldDB" id="A0A1A9ZB68"/>
<evidence type="ECO:0000313" key="2">
    <source>
        <dbReference type="EnsemblMetazoa" id="GPAI009292-PA"/>
    </source>
</evidence>
<name>A0A1A9ZB68_GLOPL</name>
<dbReference type="EnsemblMetazoa" id="GPAI009292-RA">
    <property type="protein sequence ID" value="GPAI009292-PA"/>
    <property type="gene ID" value="GPAI009292"/>
</dbReference>
<feature type="transmembrane region" description="Helical" evidence="1">
    <location>
        <begin position="105"/>
        <end position="124"/>
    </location>
</feature>
<protein>
    <submittedName>
        <fullName evidence="2">Uncharacterized protein</fullName>
    </submittedName>
</protein>
<accession>A0A1A9ZB68</accession>
<evidence type="ECO:0000313" key="3">
    <source>
        <dbReference type="Proteomes" id="UP000092445"/>
    </source>
</evidence>
<organism evidence="2 3">
    <name type="scientific">Glossina pallidipes</name>
    <name type="common">Tsetse fly</name>
    <dbReference type="NCBI Taxonomy" id="7398"/>
    <lineage>
        <taxon>Eukaryota</taxon>
        <taxon>Metazoa</taxon>
        <taxon>Ecdysozoa</taxon>
        <taxon>Arthropoda</taxon>
        <taxon>Hexapoda</taxon>
        <taxon>Insecta</taxon>
        <taxon>Pterygota</taxon>
        <taxon>Neoptera</taxon>
        <taxon>Endopterygota</taxon>
        <taxon>Diptera</taxon>
        <taxon>Brachycera</taxon>
        <taxon>Muscomorpha</taxon>
        <taxon>Hippoboscoidea</taxon>
        <taxon>Glossinidae</taxon>
        <taxon>Glossina</taxon>
    </lineage>
</organism>
<dbReference type="Proteomes" id="UP000092445">
    <property type="component" value="Unassembled WGS sequence"/>
</dbReference>
<reference evidence="3" key="1">
    <citation type="submission" date="2014-03" db="EMBL/GenBank/DDBJ databases">
        <authorList>
            <person name="Aksoy S."/>
            <person name="Warren W."/>
            <person name="Wilson R.K."/>
        </authorList>
    </citation>
    <scope>NUCLEOTIDE SEQUENCE [LARGE SCALE GENOMIC DNA]</scope>
    <source>
        <strain evidence="3">IAEA</strain>
    </source>
</reference>